<dbReference type="OMA" id="PSYMNES"/>
<dbReference type="EC" id="3.1.1.29" evidence="1"/>
<dbReference type="EMBL" id="JH921429">
    <property type="protein sequence ID" value="EKD20314.1"/>
    <property type="molecule type" value="Genomic_DNA"/>
</dbReference>
<reference evidence="6 7" key="1">
    <citation type="journal article" date="2012" name="BMC Genomics">
        <title>Sequencing the genome of Marssonina brunnea reveals fungus-poplar co-evolution.</title>
        <authorList>
            <person name="Zhu S."/>
            <person name="Cao Y.-Z."/>
            <person name="Jiang C."/>
            <person name="Tan B.-Y."/>
            <person name="Wang Z."/>
            <person name="Feng S."/>
            <person name="Zhang L."/>
            <person name="Su X.-H."/>
            <person name="Brejova B."/>
            <person name="Vinar T."/>
            <person name="Xu M."/>
            <person name="Wang M.-X."/>
            <person name="Zhang S.-G."/>
            <person name="Huang M.-R."/>
            <person name="Wu R."/>
            <person name="Zhou Y."/>
        </authorList>
    </citation>
    <scope>NUCLEOTIDE SEQUENCE [LARGE SCALE GENOMIC DNA]</scope>
    <source>
        <strain evidence="6 7">MB_m1</strain>
    </source>
</reference>
<gene>
    <name evidence="6" type="ORF">MBM_00996</name>
</gene>
<dbReference type="STRING" id="1072389.K1Y571"/>
<name>K1Y571_MARBU</name>
<dbReference type="GO" id="GO:0004045">
    <property type="term" value="F:peptidyl-tRNA hydrolase activity"/>
    <property type="evidence" value="ECO:0007669"/>
    <property type="project" value="UniProtKB-EC"/>
</dbReference>
<evidence type="ECO:0000256" key="2">
    <source>
        <dbReference type="ARBA" id="ARBA00022555"/>
    </source>
</evidence>
<evidence type="ECO:0000256" key="5">
    <source>
        <dbReference type="ARBA" id="ARBA00038063"/>
    </source>
</evidence>
<dbReference type="PANTHER" id="PTHR17224:SF1">
    <property type="entry name" value="PEPTIDYL-TRNA HYDROLASE"/>
    <property type="match status" value="1"/>
</dbReference>
<evidence type="ECO:0000256" key="1">
    <source>
        <dbReference type="ARBA" id="ARBA00013260"/>
    </source>
</evidence>
<dbReference type="Gene3D" id="3.40.50.1470">
    <property type="entry name" value="Peptidyl-tRNA hydrolase"/>
    <property type="match status" value="1"/>
</dbReference>
<evidence type="ECO:0000256" key="4">
    <source>
        <dbReference type="ARBA" id="ARBA00022884"/>
    </source>
</evidence>
<keyword evidence="7" id="KW-1185">Reference proteome</keyword>
<dbReference type="PANTHER" id="PTHR17224">
    <property type="entry name" value="PEPTIDYL-TRNA HYDROLASE"/>
    <property type="match status" value="1"/>
</dbReference>
<dbReference type="PROSITE" id="PS01196">
    <property type="entry name" value="PEPT_TRNA_HYDROL_2"/>
    <property type="match status" value="1"/>
</dbReference>
<evidence type="ECO:0000256" key="3">
    <source>
        <dbReference type="ARBA" id="ARBA00022801"/>
    </source>
</evidence>
<dbReference type="RefSeq" id="XP_007288885.1">
    <property type="nucleotide sequence ID" value="XM_007288823.1"/>
</dbReference>
<dbReference type="InParanoid" id="K1Y571"/>
<dbReference type="OrthoDB" id="1711136at2759"/>
<sequence>MSIPPTPPTTTRKQRRQQQQLKLDFQATLTPSDTNSDHDSDCLTIRLALQSSMAQPIRLLVCSIGNRGPYINTLHSAAHTVLDTLASSLGYPGFQRSAKHGNGLISAGGEFTLWQSSSLMNVSGVGVSRAWKSFVAESRNQETKLVIVHDELELALGQVKVKAGTASPKGHNGLKSINECLKGEAYTRIGVGIGRPLSRDREDVSAFVLRKMTGAEKRSVEGTVGAVEMELRRLVQG</sequence>
<dbReference type="SUPFAM" id="SSF53178">
    <property type="entry name" value="Peptidyl-tRNA hydrolase-like"/>
    <property type="match status" value="1"/>
</dbReference>
<dbReference type="InterPro" id="IPR001328">
    <property type="entry name" value="Pept_tRNA_hydro"/>
</dbReference>
<proteinExistence type="inferred from homology"/>
<dbReference type="Pfam" id="PF01195">
    <property type="entry name" value="Pept_tRNA_hydro"/>
    <property type="match status" value="1"/>
</dbReference>
<dbReference type="InterPro" id="IPR018171">
    <property type="entry name" value="Pept_tRNA_hydro_CS"/>
</dbReference>
<accession>K1Y571</accession>
<dbReference type="AlphaFoldDB" id="K1Y571"/>
<keyword evidence="4" id="KW-0694">RNA-binding</keyword>
<dbReference type="GeneID" id="18756931"/>
<dbReference type="InterPro" id="IPR036416">
    <property type="entry name" value="Pept_tRNA_hydro_sf"/>
</dbReference>
<dbReference type="eggNOG" id="KOG2255">
    <property type="taxonomic scope" value="Eukaryota"/>
</dbReference>
<dbReference type="KEGG" id="mbe:MBM_00996"/>
<protein>
    <recommendedName>
        <fullName evidence="1">peptidyl-tRNA hydrolase</fullName>
        <ecNumber evidence="1">3.1.1.29</ecNumber>
    </recommendedName>
</protein>
<dbReference type="HOGENOM" id="CLU_062456_2_0_1"/>
<keyword evidence="2" id="KW-0820">tRNA-binding</keyword>
<evidence type="ECO:0000313" key="7">
    <source>
        <dbReference type="Proteomes" id="UP000006753"/>
    </source>
</evidence>
<organism evidence="6 7">
    <name type="scientific">Marssonina brunnea f. sp. multigermtubi (strain MB_m1)</name>
    <name type="common">Marssonina leaf spot fungus</name>
    <dbReference type="NCBI Taxonomy" id="1072389"/>
    <lineage>
        <taxon>Eukaryota</taxon>
        <taxon>Fungi</taxon>
        <taxon>Dikarya</taxon>
        <taxon>Ascomycota</taxon>
        <taxon>Pezizomycotina</taxon>
        <taxon>Leotiomycetes</taxon>
        <taxon>Helotiales</taxon>
        <taxon>Drepanopezizaceae</taxon>
        <taxon>Drepanopeziza</taxon>
    </lineage>
</organism>
<keyword evidence="3 6" id="KW-0378">Hydrolase</keyword>
<dbReference type="NCBIfam" id="TIGR00447">
    <property type="entry name" value="pth"/>
    <property type="match status" value="1"/>
</dbReference>
<evidence type="ECO:0000313" key="6">
    <source>
        <dbReference type="EMBL" id="EKD20314.1"/>
    </source>
</evidence>
<dbReference type="FunCoup" id="K1Y571">
    <property type="interactions" value="106"/>
</dbReference>
<dbReference type="GO" id="GO:0000049">
    <property type="term" value="F:tRNA binding"/>
    <property type="evidence" value="ECO:0007669"/>
    <property type="project" value="UniProtKB-KW"/>
</dbReference>
<dbReference type="Proteomes" id="UP000006753">
    <property type="component" value="Unassembled WGS sequence"/>
</dbReference>
<comment type="similarity">
    <text evidence="5">Belongs to the PTH family.</text>
</comment>